<sequence length="229" mass="25967">MTAFTGFSEETVAFYRQLAICNERFWFEAHKAEFKQQVMTPAQAFVAAMGERLTSIAPHLIYDNRATGSGSIYRIHRDTRFSPDKTPYKTFLGILFWEGSRHKNECSGFYLQLNPDNIYLAVGIYIFPSALLKTYRDAVVHPELGARLTTVVRDIAAASYQVGGTHYKRVPAGYDATHQNAALLKHNGLYAGIEMPIPDALYSETFVEFCFAHFQAMLPLHQWLLRTLA</sequence>
<dbReference type="EMBL" id="DF820457">
    <property type="protein sequence ID" value="GAK51318.1"/>
    <property type="molecule type" value="Genomic_DNA"/>
</dbReference>
<evidence type="ECO:0000313" key="1">
    <source>
        <dbReference type="EMBL" id="GAK51318.1"/>
    </source>
</evidence>
<keyword evidence="2" id="KW-1185">Reference proteome</keyword>
<dbReference type="PIRSF" id="PIRSF028451">
    <property type="entry name" value="UCP028451"/>
    <property type="match status" value="1"/>
</dbReference>
<dbReference type="HOGENOM" id="CLU_036742_2_2_0"/>
<dbReference type="Proteomes" id="UP000030700">
    <property type="component" value="Unassembled WGS sequence"/>
</dbReference>
<dbReference type="STRING" id="1499966.U14_02561"/>
<name>A0A081BLQ2_9BACT</name>
<proteinExistence type="predicted"/>
<dbReference type="PANTHER" id="PTHR36452:SF1">
    <property type="entry name" value="DUF2461 DOMAIN-CONTAINING PROTEIN"/>
    <property type="match status" value="1"/>
</dbReference>
<organism evidence="1 2">
    <name type="scientific">Candidatus Moduliflexus flocculans</name>
    <dbReference type="NCBI Taxonomy" id="1499966"/>
    <lineage>
        <taxon>Bacteria</taxon>
        <taxon>Candidatus Moduliflexota</taxon>
        <taxon>Candidatus Moduliflexia</taxon>
        <taxon>Candidatus Moduliflexales</taxon>
        <taxon>Candidatus Moduliflexaceae</taxon>
    </lineage>
</organism>
<dbReference type="AlphaFoldDB" id="A0A081BLQ2"/>
<evidence type="ECO:0000313" key="2">
    <source>
        <dbReference type="Proteomes" id="UP000030700"/>
    </source>
</evidence>
<dbReference type="InterPro" id="IPR015996">
    <property type="entry name" value="UCP028451"/>
</dbReference>
<protein>
    <recommendedName>
        <fullName evidence="3">TIGR02453 family protein</fullName>
    </recommendedName>
</protein>
<dbReference type="NCBIfam" id="TIGR02453">
    <property type="entry name" value="TIGR02453 family protein"/>
    <property type="match status" value="1"/>
</dbReference>
<reference evidence="1 2" key="1">
    <citation type="journal article" date="2015" name="PeerJ">
        <title>First genomic representation of candidate bacterial phylum KSB3 points to enhanced environmental sensing as a trigger of wastewater bulking.</title>
        <authorList>
            <person name="Sekiguchi Y."/>
            <person name="Ohashi A."/>
            <person name="Parks D.H."/>
            <person name="Yamauchi T."/>
            <person name="Tyson G.W."/>
            <person name="Hugenholtz P."/>
        </authorList>
    </citation>
    <scope>NUCLEOTIDE SEQUENCE [LARGE SCALE GENOMIC DNA]</scope>
</reference>
<gene>
    <name evidence="1" type="ORF">U14_02561</name>
</gene>
<dbReference type="PANTHER" id="PTHR36452">
    <property type="entry name" value="CHROMOSOME 12, WHOLE GENOME SHOTGUN SEQUENCE"/>
    <property type="match status" value="1"/>
</dbReference>
<dbReference type="InterPro" id="IPR012808">
    <property type="entry name" value="CHP02453"/>
</dbReference>
<accession>A0A081BLQ2</accession>
<evidence type="ECO:0008006" key="3">
    <source>
        <dbReference type="Google" id="ProtNLM"/>
    </source>
</evidence>
<dbReference type="Pfam" id="PF09365">
    <property type="entry name" value="DUF2461"/>
    <property type="match status" value="1"/>
</dbReference>